<dbReference type="EMBL" id="PP856711">
    <property type="protein sequence ID" value="XCH39485.1"/>
    <property type="molecule type" value="Genomic_DNA"/>
</dbReference>
<name>A0AAU8GG01_9CAUD</name>
<evidence type="ECO:0000313" key="1">
    <source>
        <dbReference type="EMBL" id="XCH39485.1"/>
    </source>
</evidence>
<organism evidence="1">
    <name type="scientific">Salmonella phage vB_STmST19_KE05</name>
    <dbReference type="NCBI Taxonomy" id="3161163"/>
    <lineage>
        <taxon>Viruses</taxon>
        <taxon>Duplodnaviria</taxon>
        <taxon>Heunggongvirae</taxon>
        <taxon>Uroviricota</taxon>
        <taxon>Caudoviricetes</taxon>
        <taxon>Autographivirales</taxon>
        <taxon>Autotranscriptaviridae</taxon>
        <taxon>Studiervirinae</taxon>
        <taxon>Kayfunavirus</taxon>
    </lineage>
</organism>
<sequence length="40" mass="4734">MLKSIRNGCRRLAIPFQCWASPFRCGRCYTKRSHVVKHLL</sequence>
<proteinExistence type="predicted"/>
<accession>A0AAU8GG01</accession>
<protein>
    <recommendedName>
        <fullName evidence="2">C2H2-type domain-containing protein</fullName>
    </recommendedName>
</protein>
<evidence type="ECO:0008006" key="2">
    <source>
        <dbReference type="Google" id="ProtNLM"/>
    </source>
</evidence>
<gene>
    <name evidence="1" type="ORF">OZCBLEVH_CDS0020</name>
</gene>
<reference evidence="1" key="1">
    <citation type="submission" date="2024-05" db="EMBL/GenBank/DDBJ databases">
        <authorList>
            <person name="Mugo M.M."/>
            <person name="Musyoki A.M."/>
            <person name="Makumi A.M."/>
            <person name="Mutai I."/>
            <person name="Drechsel O."/>
            <person name="Kering K.K."/>
            <person name="Muturi P."/>
            <person name="Mbae C.K."/>
            <person name="Kariuki S.M."/>
        </authorList>
    </citation>
    <scope>NUCLEOTIDE SEQUENCE</scope>
</reference>